<evidence type="ECO:0000313" key="2">
    <source>
        <dbReference type="Proteomes" id="UP000290365"/>
    </source>
</evidence>
<organism evidence="1 2">
    <name type="scientific">Ktedonosporobacter rubrisoli</name>
    <dbReference type="NCBI Taxonomy" id="2509675"/>
    <lineage>
        <taxon>Bacteria</taxon>
        <taxon>Bacillati</taxon>
        <taxon>Chloroflexota</taxon>
        <taxon>Ktedonobacteria</taxon>
        <taxon>Ktedonobacterales</taxon>
        <taxon>Ktedonosporobacteraceae</taxon>
        <taxon>Ktedonosporobacter</taxon>
    </lineage>
</organism>
<dbReference type="AlphaFoldDB" id="A0A4P6JU71"/>
<gene>
    <name evidence="1" type="ORF">EPA93_24665</name>
</gene>
<dbReference type="Proteomes" id="UP000290365">
    <property type="component" value="Chromosome"/>
</dbReference>
<reference evidence="1 2" key="1">
    <citation type="submission" date="2019-01" db="EMBL/GenBank/DDBJ databases">
        <title>Ktedonosporobacter rubrisoli SCAWS-G2.</title>
        <authorList>
            <person name="Huang Y."/>
            <person name="Yan B."/>
        </authorList>
    </citation>
    <scope>NUCLEOTIDE SEQUENCE [LARGE SCALE GENOMIC DNA]</scope>
    <source>
        <strain evidence="1 2">SCAWS-G2</strain>
    </source>
</reference>
<accession>A0A4P6JU71</accession>
<proteinExistence type="predicted"/>
<evidence type="ECO:0000313" key="1">
    <source>
        <dbReference type="EMBL" id="QBD79004.1"/>
    </source>
</evidence>
<dbReference type="EMBL" id="CP035758">
    <property type="protein sequence ID" value="QBD79004.1"/>
    <property type="molecule type" value="Genomic_DNA"/>
</dbReference>
<keyword evidence="2" id="KW-1185">Reference proteome</keyword>
<dbReference type="RefSeq" id="WP_129890057.1">
    <property type="nucleotide sequence ID" value="NZ_CP035758.1"/>
</dbReference>
<name>A0A4P6JU71_KTERU</name>
<sequence length="72" mass="8414">MQESEVARVRQQIEEECEALHRALSGFAVASRHDIIHSRYKQLGNYQERLEKLMGEQAARETIVEIYQRLIG</sequence>
<dbReference type="KEGG" id="kbs:EPA93_24665"/>
<protein>
    <submittedName>
        <fullName evidence="1">Uncharacterized protein</fullName>
    </submittedName>
</protein>
<dbReference type="OrthoDB" id="164074at2"/>